<name>A0A9X2WIQ6_9GAMM</name>
<evidence type="ECO:0000256" key="1">
    <source>
        <dbReference type="SAM" id="SignalP"/>
    </source>
</evidence>
<protein>
    <recommendedName>
        <fullName evidence="4">Outer membrane protein beta-barrel domain-containing protein</fullName>
    </recommendedName>
</protein>
<accession>A0A9X2WIQ6</accession>
<feature type="chain" id="PRO_5040982602" description="Outer membrane protein beta-barrel domain-containing protein" evidence="1">
    <location>
        <begin position="24"/>
        <end position="186"/>
    </location>
</feature>
<proteinExistence type="predicted"/>
<sequence>MHSALRASLLISALTVCAVTAYAADSNEPTNFRVGTGLFQADIGNAPSYLPNGEQQGFSLFAEFPQSNHTASRFILYRLNGEDDVQLQGGETQLMWGWGLAEPGFRIYTGPAWHYEKMLVQRAAGDHYRVFNGWGWQFGVGAQFDAITLDLAATLRDPKDYNSENLQAGVSKGDVWTHNLLLSYRF</sequence>
<dbReference type="Proteomes" id="UP001147830">
    <property type="component" value="Unassembled WGS sequence"/>
</dbReference>
<reference evidence="2" key="2">
    <citation type="submission" date="2022-08" db="EMBL/GenBank/DDBJ databases">
        <authorList>
            <person name="Dong C."/>
        </authorList>
    </citation>
    <scope>NUCLEOTIDE SEQUENCE</scope>
    <source>
        <strain evidence="2">59MF3M-4</strain>
    </source>
</reference>
<dbReference type="EMBL" id="JAOANI010000029">
    <property type="protein sequence ID" value="MCT7360968.1"/>
    <property type="molecule type" value="Genomic_DNA"/>
</dbReference>
<organism evidence="2 3">
    <name type="scientific">Thalassolituus pacificus</name>
    <dbReference type="NCBI Taxonomy" id="2975440"/>
    <lineage>
        <taxon>Bacteria</taxon>
        <taxon>Pseudomonadati</taxon>
        <taxon>Pseudomonadota</taxon>
        <taxon>Gammaproteobacteria</taxon>
        <taxon>Oceanospirillales</taxon>
        <taxon>Oceanospirillaceae</taxon>
        <taxon>Thalassolituus</taxon>
    </lineage>
</organism>
<reference evidence="2" key="1">
    <citation type="journal article" date="2022" name="Front. Microbiol.">
        <title>Genome-based taxonomic rearrangement of Oceanobacter-related bacteria including the description of Thalassolituus hydrocarbonoclasticus sp. nov. and Thalassolituus pacificus sp. nov. and emended description of the genus Thalassolituus.</title>
        <authorList>
            <person name="Dong C."/>
            <person name="Wei L."/>
            <person name="Wang J."/>
            <person name="Lai Q."/>
            <person name="Huang Z."/>
            <person name="Shao Z."/>
        </authorList>
    </citation>
    <scope>NUCLEOTIDE SEQUENCE</scope>
    <source>
        <strain evidence="2">59MF3M-4</strain>
    </source>
</reference>
<keyword evidence="3" id="KW-1185">Reference proteome</keyword>
<evidence type="ECO:0000313" key="2">
    <source>
        <dbReference type="EMBL" id="MCT7360968.1"/>
    </source>
</evidence>
<dbReference type="RefSeq" id="WP_260977800.1">
    <property type="nucleotide sequence ID" value="NZ_JAOANI010000029.1"/>
</dbReference>
<feature type="signal peptide" evidence="1">
    <location>
        <begin position="1"/>
        <end position="23"/>
    </location>
</feature>
<gene>
    <name evidence="2" type="ORF">NYR02_18240</name>
</gene>
<evidence type="ECO:0008006" key="4">
    <source>
        <dbReference type="Google" id="ProtNLM"/>
    </source>
</evidence>
<evidence type="ECO:0000313" key="3">
    <source>
        <dbReference type="Proteomes" id="UP001147830"/>
    </source>
</evidence>
<comment type="caution">
    <text evidence="2">The sequence shown here is derived from an EMBL/GenBank/DDBJ whole genome shotgun (WGS) entry which is preliminary data.</text>
</comment>
<keyword evidence="1" id="KW-0732">Signal</keyword>
<dbReference type="AlphaFoldDB" id="A0A9X2WIQ6"/>